<dbReference type="GO" id="GO:0004021">
    <property type="term" value="F:L-alanine:2-oxoglutarate aminotransferase activity"/>
    <property type="evidence" value="ECO:0007669"/>
    <property type="project" value="UniProtKB-EC"/>
</dbReference>
<sequence length="124" mass="13838">MWQTKASRPQFLPSWCIVIIRKKSQKCSLDMDNLNPKIIKLQYAVRGPLVIRAGAIAKELASGTSKPFKQVILANLGDAQAMRQPPLTFIRQVVACASYPKLLESNLMPEDVKQRAKDIIKSCA</sequence>
<dbReference type="KEGG" id="sliu:111363216"/>
<comment type="pathway">
    <text evidence="6">Amino-acid degradation; L-alanine degradation via transaminase pathway; pyruvate from L-alanine: step 1/1.</text>
</comment>
<keyword evidence="3" id="KW-0032">Aminotransferase</keyword>
<comment type="cofactor">
    <cofactor evidence="1">
        <name>pyridoxal 5'-phosphate</name>
        <dbReference type="ChEBI" id="CHEBI:597326"/>
    </cofactor>
</comment>
<evidence type="ECO:0000256" key="4">
    <source>
        <dbReference type="ARBA" id="ARBA00022679"/>
    </source>
</evidence>
<keyword evidence="4" id="KW-0808">Transferase</keyword>
<dbReference type="InterPro" id="IPR045088">
    <property type="entry name" value="ALAT1/2-like"/>
</dbReference>
<keyword evidence="10" id="KW-1185">Reference proteome</keyword>
<evidence type="ECO:0000256" key="1">
    <source>
        <dbReference type="ARBA" id="ARBA00001933"/>
    </source>
</evidence>
<evidence type="ECO:0000313" key="12">
    <source>
        <dbReference type="RefSeq" id="XP_022835788.1"/>
    </source>
</evidence>
<evidence type="ECO:0000256" key="5">
    <source>
        <dbReference type="ARBA" id="ARBA00022898"/>
    </source>
</evidence>
<accession>A0A9J7EVL3</accession>
<organism evidence="10 12">
    <name type="scientific">Spodoptera litura</name>
    <name type="common">Asian cotton leafworm</name>
    <dbReference type="NCBI Taxonomy" id="69820"/>
    <lineage>
        <taxon>Eukaryota</taxon>
        <taxon>Metazoa</taxon>
        <taxon>Ecdysozoa</taxon>
        <taxon>Arthropoda</taxon>
        <taxon>Hexapoda</taxon>
        <taxon>Insecta</taxon>
        <taxon>Pterygota</taxon>
        <taxon>Neoptera</taxon>
        <taxon>Endopterygota</taxon>
        <taxon>Lepidoptera</taxon>
        <taxon>Glossata</taxon>
        <taxon>Ditrysia</taxon>
        <taxon>Noctuoidea</taxon>
        <taxon>Noctuidae</taxon>
        <taxon>Amphipyrinae</taxon>
        <taxon>Spodoptera</taxon>
    </lineage>
</organism>
<protein>
    <recommendedName>
        <fullName evidence="8">alanine transaminase</fullName>
        <ecNumber evidence="8">2.6.1.2</ecNumber>
    </recommendedName>
</protein>
<evidence type="ECO:0000256" key="9">
    <source>
        <dbReference type="ARBA" id="ARBA00047412"/>
    </source>
</evidence>
<dbReference type="GeneID" id="111363216"/>
<dbReference type="RefSeq" id="XP_022835788.1">
    <property type="nucleotide sequence ID" value="XM_022980020.1"/>
</dbReference>
<evidence type="ECO:0000256" key="7">
    <source>
        <dbReference type="ARBA" id="ARBA00025785"/>
    </source>
</evidence>
<evidence type="ECO:0000256" key="2">
    <source>
        <dbReference type="ARBA" id="ARBA00011738"/>
    </source>
</evidence>
<evidence type="ECO:0000313" key="11">
    <source>
        <dbReference type="RefSeq" id="XP_022835787.1"/>
    </source>
</evidence>
<evidence type="ECO:0000256" key="6">
    <source>
        <dbReference type="ARBA" id="ARBA00025708"/>
    </source>
</evidence>
<dbReference type="FunFam" id="1.10.287.1970:FF:000001">
    <property type="entry name" value="Alanine aminotransferase 2"/>
    <property type="match status" value="1"/>
</dbReference>
<reference evidence="11 12" key="1">
    <citation type="submission" date="2025-04" db="UniProtKB">
        <authorList>
            <consortium name="RefSeq"/>
        </authorList>
    </citation>
    <scope>IDENTIFICATION</scope>
    <source>
        <strain evidence="11 12">Ishihara</strain>
        <tissue evidence="11 12">Whole body</tissue>
    </source>
</reference>
<evidence type="ECO:0000256" key="3">
    <source>
        <dbReference type="ARBA" id="ARBA00022576"/>
    </source>
</evidence>
<dbReference type="Gene3D" id="1.10.287.1970">
    <property type="match status" value="1"/>
</dbReference>
<proteinExistence type="inferred from homology"/>
<dbReference type="AlphaFoldDB" id="A0A9J7EVL3"/>
<dbReference type="PANTHER" id="PTHR11751">
    <property type="entry name" value="ALANINE AMINOTRANSFERASE"/>
    <property type="match status" value="1"/>
</dbReference>
<comment type="subunit">
    <text evidence="2">Homodimer.</text>
</comment>
<evidence type="ECO:0000256" key="8">
    <source>
        <dbReference type="ARBA" id="ARBA00026106"/>
    </source>
</evidence>
<gene>
    <name evidence="11 12" type="primary">LOC111363216</name>
</gene>
<dbReference type="EC" id="2.6.1.2" evidence="8"/>
<comment type="catalytic activity">
    <reaction evidence="9">
        <text>L-alanine + 2-oxoglutarate = pyruvate + L-glutamate</text>
        <dbReference type="Rhea" id="RHEA:19453"/>
        <dbReference type="ChEBI" id="CHEBI:15361"/>
        <dbReference type="ChEBI" id="CHEBI:16810"/>
        <dbReference type="ChEBI" id="CHEBI:29985"/>
        <dbReference type="ChEBI" id="CHEBI:57972"/>
        <dbReference type="EC" id="2.6.1.2"/>
    </reaction>
</comment>
<dbReference type="PANTHER" id="PTHR11751:SF29">
    <property type="entry name" value="ALANINE TRANSAMINASE"/>
    <property type="match status" value="1"/>
</dbReference>
<dbReference type="RefSeq" id="XP_022835787.1">
    <property type="nucleotide sequence ID" value="XM_022980019.1"/>
</dbReference>
<name>A0A9J7EVL3_SPOLT</name>
<keyword evidence="5" id="KW-0663">Pyridoxal phosphate</keyword>
<dbReference type="Proteomes" id="UP000301870">
    <property type="component" value="Unplaced"/>
</dbReference>
<dbReference type="OrthoDB" id="1732682at2759"/>
<evidence type="ECO:0000313" key="10">
    <source>
        <dbReference type="Proteomes" id="UP000301870"/>
    </source>
</evidence>
<comment type="similarity">
    <text evidence="7">Belongs to the class-I pyridoxal-phosphate-dependent aminotransferase family. Alanine aminotransferase subfamily.</text>
</comment>